<organism evidence="2 3">
    <name type="scientific">Cercospora berteroae</name>
    <dbReference type="NCBI Taxonomy" id="357750"/>
    <lineage>
        <taxon>Eukaryota</taxon>
        <taxon>Fungi</taxon>
        <taxon>Dikarya</taxon>
        <taxon>Ascomycota</taxon>
        <taxon>Pezizomycotina</taxon>
        <taxon>Dothideomycetes</taxon>
        <taxon>Dothideomycetidae</taxon>
        <taxon>Mycosphaerellales</taxon>
        <taxon>Mycosphaerellaceae</taxon>
        <taxon>Cercospora</taxon>
    </lineage>
</organism>
<dbReference type="OrthoDB" id="10468493at2759"/>
<sequence length="265" mass="30389">MQTLREIREMLRGAGLEEGELEMQEDLWNEVRRPTLSHDRRRSVANHATGQAVPQSQPVSERNSTRPHVGHPEAGQRRQVQSPGEPMAMMSNLNSQQPSAAGGQTTTSGNQSGRRIVANSELTRDEISGLYAQLGMSRPQIFVCDSAAICRLLRRLRPDQDAQPALYQKIRDLDVLYTFEVTGDLFRFKRISYERPPWFDHLPGSDHRWQSIGAFFGRQRDWKDKVANHLRSIEPDGLYNQVRFLQEEEIGNVLREGMFTDDAWF</sequence>
<reference evidence="3" key="1">
    <citation type="journal article" date="2017" name="bioRxiv">
        <title>Conservation of a gene cluster reveals novel cercosporin biosynthetic mechanisms and extends production to the genus Colletotrichum.</title>
        <authorList>
            <person name="de Jonge R."/>
            <person name="Ebert M.K."/>
            <person name="Huitt-Roehl C.R."/>
            <person name="Pal P."/>
            <person name="Suttle J.C."/>
            <person name="Spanner R.E."/>
            <person name="Neubauer J.D."/>
            <person name="Jurick W.M.II."/>
            <person name="Stott K.A."/>
            <person name="Secor G.A."/>
            <person name="Thomma B.P.H.J."/>
            <person name="Van de Peer Y."/>
            <person name="Townsend C.A."/>
            <person name="Bolton M.D."/>
        </authorList>
    </citation>
    <scope>NUCLEOTIDE SEQUENCE [LARGE SCALE GENOMIC DNA]</scope>
    <source>
        <strain evidence="3">CBS538.71</strain>
    </source>
</reference>
<dbReference type="Proteomes" id="UP000237631">
    <property type="component" value="Unassembled WGS sequence"/>
</dbReference>
<evidence type="ECO:0000313" key="3">
    <source>
        <dbReference type="Proteomes" id="UP000237631"/>
    </source>
</evidence>
<gene>
    <name evidence="2" type="ORF">CBER1_04507</name>
</gene>
<comment type="caution">
    <text evidence="2">The sequence shown here is derived from an EMBL/GenBank/DDBJ whole genome shotgun (WGS) entry which is preliminary data.</text>
</comment>
<evidence type="ECO:0000313" key="2">
    <source>
        <dbReference type="EMBL" id="PPJ58317.1"/>
    </source>
</evidence>
<accession>A0A2S6CF13</accession>
<feature type="compositionally biased region" description="Polar residues" evidence="1">
    <location>
        <begin position="46"/>
        <end position="62"/>
    </location>
</feature>
<protein>
    <submittedName>
        <fullName evidence="2">Uncharacterized protein</fullName>
    </submittedName>
</protein>
<proteinExistence type="predicted"/>
<feature type="region of interest" description="Disordered" evidence="1">
    <location>
        <begin position="40"/>
        <end position="119"/>
    </location>
</feature>
<keyword evidence="3" id="KW-1185">Reference proteome</keyword>
<name>A0A2S6CF13_9PEZI</name>
<dbReference type="EMBL" id="PNEN01000465">
    <property type="protein sequence ID" value="PPJ58317.1"/>
    <property type="molecule type" value="Genomic_DNA"/>
</dbReference>
<feature type="compositionally biased region" description="Low complexity" evidence="1">
    <location>
        <begin position="99"/>
        <end position="113"/>
    </location>
</feature>
<evidence type="ECO:0000256" key="1">
    <source>
        <dbReference type="SAM" id="MobiDB-lite"/>
    </source>
</evidence>
<dbReference type="AlphaFoldDB" id="A0A2S6CF13"/>